<dbReference type="Proteomes" id="UP000054092">
    <property type="component" value="Unassembled WGS sequence"/>
</dbReference>
<protein>
    <submittedName>
        <fullName evidence="2">Bacterial capsule synthesis protein</fullName>
    </submittedName>
</protein>
<dbReference type="SUPFAM" id="SSF56300">
    <property type="entry name" value="Metallo-dependent phosphatases"/>
    <property type="match status" value="1"/>
</dbReference>
<dbReference type="InterPro" id="IPR029052">
    <property type="entry name" value="Metallo-depent_PP-like"/>
</dbReference>
<name>A0A117M165_9BACT</name>
<evidence type="ECO:0000313" key="2">
    <source>
        <dbReference type="EMBL" id="KUK78732.1"/>
    </source>
</evidence>
<dbReference type="AlphaFoldDB" id="A0A117M165"/>
<reference evidence="3" key="1">
    <citation type="journal article" date="2015" name="MBio">
        <title>Genome-Resolved Metagenomic Analysis Reveals Roles for Candidate Phyla and Other Microbial Community Members in Biogeochemical Transformations in Oil Reservoirs.</title>
        <authorList>
            <person name="Hu P."/>
            <person name="Tom L."/>
            <person name="Singh A."/>
            <person name="Thomas B.C."/>
            <person name="Baker B.J."/>
            <person name="Piceno Y.M."/>
            <person name="Andersen G.L."/>
            <person name="Banfield J.F."/>
        </authorList>
    </citation>
    <scope>NUCLEOTIDE SEQUENCE [LARGE SCALE GENOMIC DNA]</scope>
</reference>
<proteinExistence type="predicted"/>
<dbReference type="Pfam" id="PF09587">
    <property type="entry name" value="PGA_cap"/>
    <property type="match status" value="1"/>
</dbReference>
<accession>A0A117M165</accession>
<organism evidence="2 3">
    <name type="scientific">Mesotoga prima</name>
    <dbReference type="NCBI Taxonomy" id="1184387"/>
    <lineage>
        <taxon>Bacteria</taxon>
        <taxon>Thermotogati</taxon>
        <taxon>Thermotogota</taxon>
        <taxon>Thermotogae</taxon>
        <taxon>Kosmotogales</taxon>
        <taxon>Kosmotogaceae</taxon>
        <taxon>Mesotoga</taxon>
    </lineage>
</organism>
<comment type="caution">
    <text evidence="2">The sequence shown here is derived from an EMBL/GenBank/DDBJ whole genome shotgun (WGS) entry which is preliminary data.</text>
</comment>
<sequence>MPDEVVLLSDINFQKVPKVDQELREFLRGKIVIANLEGYITDNPTSTDLGMPNDSVKKLRDLLNIRYVSLANNHTLDGGLDRFRKMEEVLQSEGIICFGTREKPYVIFEVSGKKIGVLAFAWRFTGAKARELNLC</sequence>
<evidence type="ECO:0000313" key="3">
    <source>
        <dbReference type="Proteomes" id="UP000054092"/>
    </source>
</evidence>
<feature type="domain" description="Capsule synthesis protein CapA" evidence="1">
    <location>
        <begin position="24"/>
        <end position="124"/>
    </location>
</feature>
<dbReference type="InterPro" id="IPR019079">
    <property type="entry name" value="Capsule_synth_CapA"/>
</dbReference>
<evidence type="ECO:0000259" key="1">
    <source>
        <dbReference type="Pfam" id="PF09587"/>
    </source>
</evidence>
<dbReference type="EMBL" id="LGGP01000349">
    <property type="protein sequence ID" value="KUK78732.1"/>
    <property type="molecule type" value="Genomic_DNA"/>
</dbReference>
<feature type="non-terminal residue" evidence="2">
    <location>
        <position position="135"/>
    </location>
</feature>
<gene>
    <name evidence="2" type="ORF">XD94_1647</name>
</gene>